<evidence type="ECO:0000256" key="1">
    <source>
        <dbReference type="SAM" id="MobiDB-lite"/>
    </source>
</evidence>
<proteinExistence type="predicted"/>
<dbReference type="AlphaFoldDB" id="A0A227KSM2"/>
<sequence length="135" mass="16079">MEEINTANQRLRTVSADFEQIIGEYRINASYSLYFNEITADYCVSHNVMYCKKEDFYIEGTYAYPFDLLWHSTYFIDDDSLPADLKEQAQKDIEAAYRELTMSQEEKAERAERNRQRTREILAKRKMNKNDTEKS</sequence>
<name>A0A227KSM2_9BURK</name>
<reference evidence="3" key="1">
    <citation type="submission" date="2017-05" db="EMBL/GenBank/DDBJ databases">
        <title>Improved OligoMM genomes.</title>
        <authorList>
            <person name="Garzetti D."/>
        </authorList>
    </citation>
    <scope>NUCLEOTIDE SEQUENCE [LARGE SCALE GENOMIC DNA]</scope>
    <source>
        <strain evidence="3">YL45</strain>
    </source>
</reference>
<feature type="compositionally biased region" description="Basic and acidic residues" evidence="1">
    <location>
        <begin position="104"/>
        <end position="135"/>
    </location>
</feature>
<dbReference type="EMBL" id="NHMP01000001">
    <property type="protein sequence ID" value="OXE50884.1"/>
    <property type="molecule type" value="Genomic_DNA"/>
</dbReference>
<dbReference type="GeneID" id="78363072"/>
<organism evidence="2 3">
    <name type="scientific">Turicimonas muris</name>
    <dbReference type="NCBI Taxonomy" id="1796652"/>
    <lineage>
        <taxon>Bacteria</taxon>
        <taxon>Pseudomonadati</taxon>
        <taxon>Pseudomonadota</taxon>
        <taxon>Betaproteobacteria</taxon>
        <taxon>Burkholderiales</taxon>
        <taxon>Sutterellaceae</taxon>
        <taxon>Turicimonas</taxon>
    </lineage>
</organism>
<protein>
    <submittedName>
        <fullName evidence="2">Uncharacterized protein</fullName>
    </submittedName>
</protein>
<comment type="caution">
    <text evidence="2">The sequence shown here is derived from an EMBL/GenBank/DDBJ whole genome shotgun (WGS) entry which is preliminary data.</text>
</comment>
<feature type="region of interest" description="Disordered" evidence="1">
    <location>
        <begin position="103"/>
        <end position="135"/>
    </location>
</feature>
<gene>
    <name evidence="2" type="ORF">ADH67_00855</name>
</gene>
<accession>A0A227KSM2</accession>
<evidence type="ECO:0000313" key="2">
    <source>
        <dbReference type="EMBL" id="OXE50884.1"/>
    </source>
</evidence>
<evidence type="ECO:0000313" key="3">
    <source>
        <dbReference type="Proteomes" id="UP000214610"/>
    </source>
</evidence>
<dbReference type="RefSeq" id="WP_066590775.1">
    <property type="nucleotide sequence ID" value="NZ_CP065313.1"/>
</dbReference>
<keyword evidence="3" id="KW-1185">Reference proteome</keyword>
<dbReference type="Proteomes" id="UP000214610">
    <property type="component" value="Unassembled WGS sequence"/>
</dbReference>